<dbReference type="InterPro" id="IPR010708">
    <property type="entry name" value="5'(3')-deoxyribonucleotidase"/>
</dbReference>
<dbReference type="InterPro" id="IPR023214">
    <property type="entry name" value="HAD_sf"/>
</dbReference>
<dbReference type="GO" id="GO:0008253">
    <property type="term" value="F:5'-nucleotidase activity"/>
    <property type="evidence" value="ECO:0007669"/>
    <property type="project" value="InterPro"/>
</dbReference>
<evidence type="ECO:0000256" key="1">
    <source>
        <dbReference type="ARBA" id="ARBA00009589"/>
    </source>
</evidence>
<evidence type="ECO:0000313" key="3">
    <source>
        <dbReference type="Proteomes" id="UP001139319"/>
    </source>
</evidence>
<reference evidence="2" key="1">
    <citation type="submission" date="2022-05" db="EMBL/GenBank/DDBJ databases">
        <authorList>
            <person name="Sun H.-N."/>
        </authorList>
    </citation>
    <scope>NUCLEOTIDE SEQUENCE</scope>
    <source>
        <strain evidence="2">HB14</strain>
    </source>
</reference>
<dbReference type="AlphaFoldDB" id="A0A9X2HXF6"/>
<comment type="similarity">
    <text evidence="1">Belongs to the 5'(3')-deoxyribonucleotidase family.</text>
</comment>
<dbReference type="InterPro" id="IPR036412">
    <property type="entry name" value="HAD-like_sf"/>
</dbReference>
<keyword evidence="3" id="KW-1185">Reference proteome</keyword>
<sequence length="161" mass="18912">MKPLNENKIVYIDMDHVLCDYNAGYKAHQEKYPDLKYPQSQPGLYQSLSPMPSAIETYAWLDNHPHFSVYILTSPSIKNPHCYSEKRIWVEQYLGFEAVNQLIITPHKNLNKGHYLIDDNVKGKGQDQFEGELIHFGSERFPDWESVRKYFSERYPVVDDL</sequence>
<dbReference type="PANTHER" id="PTHR16504">
    <property type="entry name" value="5'(3')-DEOXYRIBONUCLEOTIDASE"/>
    <property type="match status" value="1"/>
</dbReference>
<dbReference type="RefSeq" id="WP_253968199.1">
    <property type="nucleotide sequence ID" value="NZ_JAMFTH010000003.1"/>
</dbReference>
<dbReference type="Gene3D" id="3.40.50.1000">
    <property type="entry name" value="HAD superfamily/HAD-like"/>
    <property type="match status" value="1"/>
</dbReference>
<evidence type="ECO:0000313" key="2">
    <source>
        <dbReference type="EMBL" id="MCP8899905.1"/>
    </source>
</evidence>
<dbReference type="Pfam" id="PF06941">
    <property type="entry name" value="NT5C"/>
    <property type="match status" value="1"/>
</dbReference>
<gene>
    <name evidence="2" type="ORF">M6D89_11405</name>
</gene>
<proteinExistence type="inferred from homology"/>
<dbReference type="Proteomes" id="UP001139319">
    <property type="component" value="Unassembled WGS sequence"/>
</dbReference>
<dbReference type="GO" id="GO:0009223">
    <property type="term" value="P:pyrimidine deoxyribonucleotide catabolic process"/>
    <property type="evidence" value="ECO:0007669"/>
    <property type="project" value="TreeGrafter"/>
</dbReference>
<comment type="caution">
    <text evidence="2">The sequence shown here is derived from an EMBL/GenBank/DDBJ whole genome shotgun (WGS) entry which is preliminary data.</text>
</comment>
<dbReference type="SUPFAM" id="SSF56784">
    <property type="entry name" value="HAD-like"/>
    <property type="match status" value="1"/>
</dbReference>
<accession>A0A9X2HXF6</accession>
<dbReference type="EMBL" id="JAMFTH010000003">
    <property type="protein sequence ID" value="MCP8899905.1"/>
    <property type="molecule type" value="Genomic_DNA"/>
</dbReference>
<dbReference type="PANTHER" id="PTHR16504:SF4">
    <property type="entry name" value="5'(3')-DEOXYRIBONUCLEOTIDASE"/>
    <property type="match status" value="1"/>
</dbReference>
<organism evidence="2 3">
    <name type="scientific">Gilvimarinus xylanilyticus</name>
    <dbReference type="NCBI Taxonomy" id="2944139"/>
    <lineage>
        <taxon>Bacteria</taxon>
        <taxon>Pseudomonadati</taxon>
        <taxon>Pseudomonadota</taxon>
        <taxon>Gammaproteobacteria</taxon>
        <taxon>Cellvibrionales</taxon>
        <taxon>Cellvibrionaceae</taxon>
        <taxon>Gilvimarinus</taxon>
    </lineage>
</organism>
<protein>
    <submittedName>
        <fullName evidence="2">Uncharacterized protein</fullName>
    </submittedName>
</protein>
<reference evidence="2" key="2">
    <citation type="submission" date="2023-01" db="EMBL/GenBank/DDBJ databases">
        <title>Gilvimarinus xylanilyticus HB14 isolated from Caulerpa lentillifera aquaculture base in Hainan, China.</title>
        <authorList>
            <person name="Zhang Y.-J."/>
        </authorList>
    </citation>
    <scope>NUCLEOTIDE SEQUENCE</scope>
    <source>
        <strain evidence="2">HB14</strain>
    </source>
</reference>
<name>A0A9X2HXF6_9GAMM</name>